<protein>
    <submittedName>
        <fullName evidence="1">Uncharacterized protein</fullName>
    </submittedName>
</protein>
<gene>
    <name evidence="1" type="ORF">BV22DRAFT_117547</name>
</gene>
<name>A0ACB8BVE8_9AGAM</name>
<organism evidence="1 2">
    <name type="scientific">Leucogyrophana mollusca</name>
    <dbReference type="NCBI Taxonomy" id="85980"/>
    <lineage>
        <taxon>Eukaryota</taxon>
        <taxon>Fungi</taxon>
        <taxon>Dikarya</taxon>
        <taxon>Basidiomycota</taxon>
        <taxon>Agaricomycotina</taxon>
        <taxon>Agaricomycetes</taxon>
        <taxon>Agaricomycetidae</taxon>
        <taxon>Boletales</taxon>
        <taxon>Boletales incertae sedis</taxon>
        <taxon>Leucogyrophana</taxon>
    </lineage>
</organism>
<dbReference type="EMBL" id="MU266339">
    <property type="protein sequence ID" value="KAH7929679.1"/>
    <property type="molecule type" value="Genomic_DNA"/>
</dbReference>
<evidence type="ECO:0000313" key="2">
    <source>
        <dbReference type="Proteomes" id="UP000790709"/>
    </source>
</evidence>
<proteinExistence type="predicted"/>
<reference evidence="1" key="1">
    <citation type="journal article" date="2021" name="New Phytol.">
        <title>Evolutionary innovations through gain and loss of genes in the ectomycorrhizal Boletales.</title>
        <authorList>
            <person name="Wu G."/>
            <person name="Miyauchi S."/>
            <person name="Morin E."/>
            <person name="Kuo A."/>
            <person name="Drula E."/>
            <person name="Varga T."/>
            <person name="Kohler A."/>
            <person name="Feng B."/>
            <person name="Cao Y."/>
            <person name="Lipzen A."/>
            <person name="Daum C."/>
            <person name="Hundley H."/>
            <person name="Pangilinan J."/>
            <person name="Johnson J."/>
            <person name="Barry K."/>
            <person name="LaButti K."/>
            <person name="Ng V."/>
            <person name="Ahrendt S."/>
            <person name="Min B."/>
            <person name="Choi I.G."/>
            <person name="Park H."/>
            <person name="Plett J.M."/>
            <person name="Magnuson J."/>
            <person name="Spatafora J.W."/>
            <person name="Nagy L.G."/>
            <person name="Henrissat B."/>
            <person name="Grigoriev I.V."/>
            <person name="Yang Z.L."/>
            <person name="Xu J."/>
            <person name="Martin F.M."/>
        </authorList>
    </citation>
    <scope>NUCLEOTIDE SEQUENCE</scope>
    <source>
        <strain evidence="1">KUC20120723A-06</strain>
    </source>
</reference>
<accession>A0ACB8BVE8</accession>
<dbReference type="Proteomes" id="UP000790709">
    <property type="component" value="Unassembled WGS sequence"/>
</dbReference>
<sequence>MLVSRGIYEAICSKRKVVSMALSKPSINATSIVRIGGRFNEPWPHAIVFKLSWALISRGVGTASPHQEPSGGKWLASTCNCQKVRGQGKLCDALMKLSIVTAQAVSVVNILGEVRRRGVAITVVV</sequence>
<evidence type="ECO:0000313" key="1">
    <source>
        <dbReference type="EMBL" id="KAH7929679.1"/>
    </source>
</evidence>
<comment type="caution">
    <text evidence="1">The sequence shown here is derived from an EMBL/GenBank/DDBJ whole genome shotgun (WGS) entry which is preliminary data.</text>
</comment>
<keyword evidence="2" id="KW-1185">Reference proteome</keyword>